<dbReference type="InterPro" id="IPR011576">
    <property type="entry name" value="Pyridox_Oxase_N"/>
</dbReference>
<dbReference type="Pfam" id="PF01243">
    <property type="entry name" value="PNPOx_N"/>
    <property type="match status" value="1"/>
</dbReference>
<dbReference type="Gene3D" id="2.30.110.10">
    <property type="entry name" value="Electron Transport, Fmn-binding Protein, Chain A"/>
    <property type="match status" value="1"/>
</dbReference>
<feature type="non-terminal residue" evidence="2">
    <location>
        <position position="91"/>
    </location>
</feature>
<proteinExistence type="predicted"/>
<evidence type="ECO:0000313" key="2">
    <source>
        <dbReference type="EMBL" id="PHQ23569.1"/>
    </source>
</evidence>
<evidence type="ECO:0000259" key="1">
    <source>
        <dbReference type="Pfam" id="PF01243"/>
    </source>
</evidence>
<dbReference type="EMBL" id="NTFI01000015">
    <property type="protein sequence ID" value="PHQ23569.1"/>
    <property type="molecule type" value="Genomic_DNA"/>
</dbReference>
<dbReference type="Proteomes" id="UP000229044">
    <property type="component" value="Unassembled WGS sequence"/>
</dbReference>
<sequence>MNIKDDWKKVKSVLEQGQASTVYCSIATVNPDGTPHITPVGTVFLRDDQSGYFFDHYAEALGKNIDQNPNVCIMAVNAGRFFWLRSLLKGR</sequence>
<dbReference type="AlphaFoldDB" id="A0A2G1VAJ8"/>
<name>A0A2G1VAJ8_9GAMM</name>
<feature type="domain" description="Pyridoxamine 5'-phosphate oxidase N-terminal" evidence="1">
    <location>
        <begin position="21"/>
        <end position="83"/>
    </location>
</feature>
<keyword evidence="3" id="KW-1185">Reference proteome</keyword>
<evidence type="ECO:0000313" key="3">
    <source>
        <dbReference type="Proteomes" id="UP000229044"/>
    </source>
</evidence>
<gene>
    <name evidence="2" type="ORF">CLH62_20670</name>
</gene>
<reference evidence="2 3" key="1">
    <citation type="submission" date="2017-09" db="EMBL/GenBank/DDBJ databases">
        <title>The draft genome sequences of Marinobacter guineae M3B.</title>
        <authorList>
            <person name="Cao J."/>
        </authorList>
    </citation>
    <scope>NUCLEOTIDE SEQUENCE [LARGE SCALE GENOMIC DNA]</scope>
    <source>
        <strain evidence="2 3">M3B</strain>
    </source>
</reference>
<dbReference type="InterPro" id="IPR012349">
    <property type="entry name" value="Split_barrel_FMN-bd"/>
</dbReference>
<protein>
    <submittedName>
        <fullName evidence="2">Pyridoxamine 5'-phosphate oxidase</fullName>
    </submittedName>
</protein>
<dbReference type="SUPFAM" id="SSF50475">
    <property type="entry name" value="FMN-binding split barrel"/>
    <property type="match status" value="1"/>
</dbReference>
<comment type="caution">
    <text evidence="2">The sequence shown here is derived from an EMBL/GenBank/DDBJ whole genome shotgun (WGS) entry which is preliminary data.</text>
</comment>
<accession>A0A2G1VAJ8</accession>
<organism evidence="2 3">
    <name type="scientific">Marinobacter guineae</name>
    <dbReference type="NCBI Taxonomy" id="432303"/>
    <lineage>
        <taxon>Bacteria</taxon>
        <taxon>Pseudomonadati</taxon>
        <taxon>Pseudomonadota</taxon>
        <taxon>Gammaproteobacteria</taxon>
        <taxon>Pseudomonadales</taxon>
        <taxon>Marinobacteraceae</taxon>
        <taxon>Marinobacter</taxon>
    </lineage>
</organism>